<dbReference type="Pfam" id="PF07279">
    <property type="entry name" value="DUF1442"/>
    <property type="match status" value="1"/>
</dbReference>
<dbReference type="PANTHER" id="PTHR33593:SF28">
    <property type="entry name" value="ANKYRIN REPEAT_KH DOMAIN PROTEIN (DUF1442)"/>
    <property type="match status" value="1"/>
</dbReference>
<sequence>MSCNYTEPLTWHNEDQYQVEQAVYSDQCKLFQESGEAELMSAMAGGWNAKMIVEARTNIDAATATSVGLAIAARHTGGLHVCTVLDEQSRLDYINAMHAAGVAPPEVVVGRAEDAVVGLVDVDFLVVDGRRKDFGRVFRFAKLSHRGAVLVCKNASQRTMAGFTWGEVLSSTTRVVRSVALPVGNGLDIAYVANNGGTMDSRTYTSHWVRHIDQQSGEEHVIRR</sequence>
<reference evidence="1" key="1">
    <citation type="submission" date="2019-11" db="EMBL/GenBank/DDBJ databases">
        <authorList>
            <person name="Liu Y."/>
            <person name="Hou J."/>
            <person name="Li T.-Q."/>
            <person name="Guan C.-H."/>
            <person name="Wu X."/>
            <person name="Wu H.-Z."/>
            <person name="Ling F."/>
            <person name="Zhang R."/>
            <person name="Shi X.-G."/>
            <person name="Ren J.-P."/>
            <person name="Chen E.-F."/>
            <person name="Sun J.-M."/>
        </authorList>
    </citation>
    <scope>NUCLEOTIDE SEQUENCE</scope>
    <source>
        <strain evidence="1">Adult_tree_wgs_1</strain>
        <tissue evidence="1">Leaves</tissue>
    </source>
</reference>
<dbReference type="OrthoDB" id="685237at2759"/>
<comment type="caution">
    <text evidence="1">The sequence shown here is derived from an EMBL/GenBank/DDBJ whole genome shotgun (WGS) entry which is preliminary data.</text>
</comment>
<protein>
    <submittedName>
        <fullName evidence="1">Uncharacterized protein</fullName>
    </submittedName>
</protein>
<accession>A0A834GP73</accession>
<evidence type="ECO:0000313" key="1">
    <source>
        <dbReference type="EMBL" id="KAF7137860.1"/>
    </source>
</evidence>
<organism evidence="1 2">
    <name type="scientific">Rhododendron simsii</name>
    <name type="common">Sims's rhododendron</name>
    <dbReference type="NCBI Taxonomy" id="118357"/>
    <lineage>
        <taxon>Eukaryota</taxon>
        <taxon>Viridiplantae</taxon>
        <taxon>Streptophyta</taxon>
        <taxon>Embryophyta</taxon>
        <taxon>Tracheophyta</taxon>
        <taxon>Spermatophyta</taxon>
        <taxon>Magnoliopsida</taxon>
        <taxon>eudicotyledons</taxon>
        <taxon>Gunneridae</taxon>
        <taxon>Pentapetalae</taxon>
        <taxon>asterids</taxon>
        <taxon>Ericales</taxon>
        <taxon>Ericaceae</taxon>
        <taxon>Ericoideae</taxon>
        <taxon>Rhodoreae</taxon>
        <taxon>Rhododendron</taxon>
    </lineage>
</organism>
<dbReference type="PANTHER" id="PTHR33593">
    <property type="entry name" value="DUF1442 FAMILY PROTEIN"/>
    <property type="match status" value="1"/>
</dbReference>
<name>A0A834GP73_RHOSS</name>
<proteinExistence type="predicted"/>
<dbReference type="InterPro" id="IPR009902">
    <property type="entry name" value="DUF1442"/>
</dbReference>
<dbReference type="EMBL" id="WJXA01000007">
    <property type="protein sequence ID" value="KAF7137860.1"/>
    <property type="molecule type" value="Genomic_DNA"/>
</dbReference>
<dbReference type="Proteomes" id="UP000626092">
    <property type="component" value="Unassembled WGS sequence"/>
</dbReference>
<dbReference type="AlphaFoldDB" id="A0A834GP73"/>
<keyword evidence="2" id="KW-1185">Reference proteome</keyword>
<gene>
    <name evidence="1" type="ORF">RHSIM_Rhsim07G0028100</name>
</gene>
<evidence type="ECO:0000313" key="2">
    <source>
        <dbReference type="Proteomes" id="UP000626092"/>
    </source>
</evidence>